<evidence type="ECO:0000259" key="4">
    <source>
        <dbReference type="PROSITE" id="PS01124"/>
    </source>
</evidence>
<dbReference type="InterPro" id="IPR020449">
    <property type="entry name" value="Tscrpt_reg_AraC-type_HTH"/>
</dbReference>
<dbReference type="PANTHER" id="PTHR47504">
    <property type="entry name" value="RIGHT ORIGIN-BINDING PROTEIN"/>
    <property type="match status" value="1"/>
</dbReference>
<protein>
    <recommendedName>
        <fullName evidence="4">HTH araC/xylS-type domain-containing protein</fullName>
    </recommendedName>
</protein>
<evidence type="ECO:0000256" key="2">
    <source>
        <dbReference type="ARBA" id="ARBA00023125"/>
    </source>
</evidence>
<proteinExistence type="predicted"/>
<keyword evidence="6" id="KW-1185">Reference proteome</keyword>
<feature type="domain" description="HTH araC/xylS-type" evidence="4">
    <location>
        <begin position="19"/>
        <end position="117"/>
    </location>
</feature>
<sequence length="304" mass="35086">MNTETRNGGGVLMKEQDWRETMRYIEAHLYKQDLMERLPASVQYSSFHFGRLFKKRIGQTIGEYIRIRRVTDSARILRTTDNEILDLALHCGYQSQEAFTRAFKGQYGLPPRRYRQIMSTLTDKERRHMQTNQPTGWFLSGTDTEEYQFEMDSDIVHQGVQSGKLSHMSKKKAKGKFATMMQSIQAVDYRGKRMMFAGFLKTEKAGRAGAWFRVDDISGDPLQFDNMSGRSLHDSTDWTYCAIVLDVPEEALSLHFGFLLEEAGTVWADSFSFHEVERSIPTTNQLGQTSLPRTPVNLTFDERE</sequence>
<dbReference type="InterPro" id="IPR018060">
    <property type="entry name" value="HTH_AraC"/>
</dbReference>
<name>A0ABX2VDI8_9BACL</name>
<dbReference type="Gene3D" id="1.10.10.60">
    <property type="entry name" value="Homeodomain-like"/>
    <property type="match status" value="2"/>
</dbReference>
<dbReference type="SUPFAM" id="SSF46689">
    <property type="entry name" value="Homeodomain-like"/>
    <property type="match status" value="2"/>
</dbReference>
<dbReference type="Pfam" id="PF12833">
    <property type="entry name" value="HTH_18"/>
    <property type="match status" value="1"/>
</dbReference>
<dbReference type="PRINTS" id="PR00032">
    <property type="entry name" value="HTHARAC"/>
</dbReference>
<evidence type="ECO:0000313" key="5">
    <source>
        <dbReference type="EMBL" id="OAN16301.1"/>
    </source>
</evidence>
<dbReference type="PROSITE" id="PS01124">
    <property type="entry name" value="HTH_ARAC_FAMILY_2"/>
    <property type="match status" value="1"/>
</dbReference>
<dbReference type="PANTHER" id="PTHR47504:SF6">
    <property type="entry name" value="ARAC-FAMILY TRANSCRIPTIONAL REGULATOR"/>
    <property type="match status" value="1"/>
</dbReference>
<evidence type="ECO:0000256" key="3">
    <source>
        <dbReference type="ARBA" id="ARBA00023163"/>
    </source>
</evidence>
<dbReference type="Gene3D" id="2.60.120.260">
    <property type="entry name" value="Galactose-binding domain-like"/>
    <property type="match status" value="1"/>
</dbReference>
<reference evidence="5 6" key="1">
    <citation type="submission" date="2016-03" db="EMBL/GenBank/DDBJ databases">
        <authorList>
            <person name="Cho S.-Y."/>
            <person name="Lim S."/>
            <person name="Kim H."/>
            <person name="Soh E.H."/>
            <person name="Moon J.S."/>
        </authorList>
    </citation>
    <scope>NUCLEOTIDE SEQUENCE [LARGE SCALE GENOMIC DNA]</scope>
    <source>
        <strain evidence="5 6">KCTC 3810</strain>
    </source>
</reference>
<accession>A0ABX2VDI8</accession>
<dbReference type="EMBL" id="LVVL01000001">
    <property type="protein sequence ID" value="OAN16301.1"/>
    <property type="molecule type" value="Genomic_DNA"/>
</dbReference>
<organism evidence="5 6">
    <name type="scientific">Exiguobacterium undae</name>
    <dbReference type="NCBI Taxonomy" id="169177"/>
    <lineage>
        <taxon>Bacteria</taxon>
        <taxon>Bacillati</taxon>
        <taxon>Bacillota</taxon>
        <taxon>Bacilli</taxon>
        <taxon>Bacillales</taxon>
        <taxon>Bacillales Family XII. Incertae Sedis</taxon>
        <taxon>Exiguobacterium</taxon>
    </lineage>
</organism>
<keyword evidence="3" id="KW-0804">Transcription</keyword>
<dbReference type="InterPro" id="IPR009057">
    <property type="entry name" value="Homeodomain-like_sf"/>
</dbReference>
<dbReference type="SMART" id="SM00342">
    <property type="entry name" value="HTH_ARAC"/>
    <property type="match status" value="1"/>
</dbReference>
<comment type="caution">
    <text evidence="5">The sequence shown here is derived from an EMBL/GenBank/DDBJ whole genome shotgun (WGS) entry which is preliminary data.</text>
</comment>
<keyword evidence="2" id="KW-0238">DNA-binding</keyword>
<gene>
    <name evidence="5" type="ORF">A3783_05690</name>
</gene>
<dbReference type="Proteomes" id="UP000078447">
    <property type="component" value="Unassembled WGS sequence"/>
</dbReference>
<dbReference type="InterPro" id="IPR050959">
    <property type="entry name" value="MarA-like"/>
</dbReference>
<evidence type="ECO:0000256" key="1">
    <source>
        <dbReference type="ARBA" id="ARBA00023015"/>
    </source>
</evidence>
<evidence type="ECO:0000313" key="6">
    <source>
        <dbReference type="Proteomes" id="UP000078447"/>
    </source>
</evidence>
<keyword evidence="1" id="KW-0805">Transcription regulation</keyword>